<dbReference type="Proteomes" id="UP001147747">
    <property type="component" value="Unassembled WGS sequence"/>
</dbReference>
<dbReference type="Pfam" id="PF01544">
    <property type="entry name" value="CorA"/>
    <property type="match status" value="1"/>
</dbReference>
<dbReference type="GeneID" id="81364555"/>
<dbReference type="InterPro" id="IPR002523">
    <property type="entry name" value="MgTranspt_CorA/ZnTranspt_ZntB"/>
</dbReference>
<organism evidence="6 7">
    <name type="scientific">Penicillium cosmopolitanum</name>
    <dbReference type="NCBI Taxonomy" id="1131564"/>
    <lineage>
        <taxon>Eukaryota</taxon>
        <taxon>Fungi</taxon>
        <taxon>Dikarya</taxon>
        <taxon>Ascomycota</taxon>
        <taxon>Pezizomycotina</taxon>
        <taxon>Eurotiomycetes</taxon>
        <taxon>Eurotiomycetidae</taxon>
        <taxon>Eurotiales</taxon>
        <taxon>Aspergillaceae</taxon>
        <taxon>Penicillium</taxon>
    </lineage>
</organism>
<accession>A0A9W9WBI7</accession>
<reference evidence="6" key="2">
    <citation type="journal article" date="2023" name="IMA Fungus">
        <title>Comparative genomic study of the Penicillium genus elucidates a diverse pangenome and 15 lateral gene transfer events.</title>
        <authorList>
            <person name="Petersen C."/>
            <person name="Sorensen T."/>
            <person name="Nielsen M.R."/>
            <person name="Sondergaard T.E."/>
            <person name="Sorensen J.L."/>
            <person name="Fitzpatrick D.A."/>
            <person name="Frisvad J.C."/>
            <person name="Nielsen K.L."/>
        </authorList>
    </citation>
    <scope>NUCLEOTIDE SEQUENCE</scope>
    <source>
        <strain evidence="6">IBT 29677</strain>
    </source>
</reference>
<dbReference type="EMBL" id="JAPZBU010000003">
    <property type="protein sequence ID" value="KAJ5414311.1"/>
    <property type="molecule type" value="Genomic_DNA"/>
</dbReference>
<feature type="transmembrane region" description="Helical" evidence="5">
    <location>
        <begin position="361"/>
        <end position="382"/>
    </location>
</feature>
<evidence type="ECO:0000313" key="6">
    <source>
        <dbReference type="EMBL" id="KAJ5414311.1"/>
    </source>
</evidence>
<reference evidence="6" key="1">
    <citation type="submission" date="2022-12" db="EMBL/GenBank/DDBJ databases">
        <authorList>
            <person name="Petersen C."/>
        </authorList>
    </citation>
    <scope>NUCLEOTIDE SEQUENCE</scope>
    <source>
        <strain evidence="6">IBT 29677</strain>
    </source>
</reference>
<feature type="transmembrane region" description="Helical" evidence="5">
    <location>
        <begin position="316"/>
        <end position="341"/>
    </location>
</feature>
<keyword evidence="7" id="KW-1185">Reference proteome</keyword>
<comment type="subcellular location">
    <subcellularLocation>
        <location evidence="1">Membrane</location>
        <topology evidence="1">Multi-pass membrane protein</topology>
    </subcellularLocation>
</comment>
<dbReference type="Gene3D" id="1.20.58.340">
    <property type="entry name" value="Magnesium transport protein CorA, transmembrane region"/>
    <property type="match status" value="1"/>
</dbReference>
<evidence type="ECO:0000256" key="5">
    <source>
        <dbReference type="SAM" id="Phobius"/>
    </source>
</evidence>
<dbReference type="InterPro" id="IPR050829">
    <property type="entry name" value="CorA_MIT"/>
</dbReference>
<comment type="caution">
    <text evidence="6">The sequence shown here is derived from an EMBL/GenBank/DDBJ whole genome shotgun (WGS) entry which is preliminary data.</text>
</comment>
<sequence length="409" mass="47873">MQQKQNTMRQAKASKLRSPDLKKTCTRDELLMEAYLSTSATSLHPRQTLDQYFYPHTNTERRDQDQIVYRYQMRGPGRKLSPDKEPKLIMVDRLWMWILQGGGSHFNFLRIDFAYDFAENITERCLTVFDNQQLEDTEYQFFDMFKSFINLAKKNQHKPSSLSRIQSLSDRDVFKDNLNINEENNPVLSQNSPQFVDRILDIGEEADMLAEVKDIRDELDIIRHLLEQQSQIVSLFQQKVKSINQSSPRTASNKFLENPQLMIELRLQHINRMDRQAERVYHSMVHLLDLKQKQANAFEARFARDQAESTALQGKILMVFTMVTIVFLPLSFLTSFFGINMREFSDLSLAFLSKWTFETKFAISIPLILVAISVDNIGYFFSEAADFFFPLREVDFMGKVDYRSSLLPI</sequence>
<dbReference type="GO" id="GO:0046873">
    <property type="term" value="F:metal ion transmembrane transporter activity"/>
    <property type="evidence" value="ECO:0007669"/>
    <property type="project" value="InterPro"/>
</dbReference>
<dbReference type="PANTHER" id="PTHR47685">
    <property type="entry name" value="MAGNESIUM TRANSPORT PROTEIN CORA"/>
    <property type="match status" value="1"/>
</dbReference>
<evidence type="ECO:0000256" key="1">
    <source>
        <dbReference type="ARBA" id="ARBA00004141"/>
    </source>
</evidence>
<evidence type="ECO:0000256" key="2">
    <source>
        <dbReference type="ARBA" id="ARBA00022692"/>
    </source>
</evidence>
<keyword evidence="4 5" id="KW-0472">Membrane</keyword>
<proteinExistence type="predicted"/>
<name>A0A9W9WBI7_9EURO</name>
<dbReference type="SUPFAM" id="SSF144083">
    <property type="entry name" value="Magnesium transport protein CorA, transmembrane region"/>
    <property type="match status" value="1"/>
</dbReference>
<dbReference type="AlphaFoldDB" id="A0A9W9WBI7"/>
<keyword evidence="3 5" id="KW-1133">Transmembrane helix</keyword>
<gene>
    <name evidence="6" type="ORF">N7509_000938</name>
</gene>
<evidence type="ECO:0000256" key="3">
    <source>
        <dbReference type="ARBA" id="ARBA00022989"/>
    </source>
</evidence>
<evidence type="ECO:0000313" key="7">
    <source>
        <dbReference type="Proteomes" id="UP001147747"/>
    </source>
</evidence>
<protein>
    <submittedName>
        <fullName evidence="6">Uncharacterized protein</fullName>
    </submittedName>
</protein>
<dbReference type="OrthoDB" id="5430750at2759"/>
<dbReference type="InterPro" id="IPR045863">
    <property type="entry name" value="CorA_TM1_TM2"/>
</dbReference>
<dbReference type="GO" id="GO:0016020">
    <property type="term" value="C:membrane"/>
    <property type="evidence" value="ECO:0007669"/>
    <property type="project" value="UniProtKB-SubCell"/>
</dbReference>
<dbReference type="PANTHER" id="PTHR47685:SF1">
    <property type="entry name" value="MAGNESIUM TRANSPORT PROTEIN CORA"/>
    <property type="match status" value="1"/>
</dbReference>
<evidence type="ECO:0000256" key="4">
    <source>
        <dbReference type="ARBA" id="ARBA00023136"/>
    </source>
</evidence>
<keyword evidence="2 5" id="KW-0812">Transmembrane</keyword>
<dbReference type="RefSeq" id="XP_056494157.1">
    <property type="nucleotide sequence ID" value="XM_056625575.1"/>
</dbReference>